<evidence type="ECO:0000313" key="3">
    <source>
        <dbReference type="Proteomes" id="UP000722957"/>
    </source>
</evidence>
<comment type="caution">
    <text evidence="2">The sequence shown here is derived from an EMBL/GenBank/DDBJ whole genome shotgun (WGS) entry which is preliminary data.</text>
</comment>
<sequence>MNMKTLLIYTPLLVVTTFSHATSDNQWPDLHAGFKDGIGVQVGTKIYVGLGSLGKDFYALDLKALSQGWQK</sequence>
<keyword evidence="1" id="KW-0732">Signal</keyword>
<dbReference type="AlphaFoldDB" id="A0ABD4KSU7"/>
<gene>
    <name evidence="2" type="ORF">EAY07_22410</name>
</gene>
<name>A0ABD4KSU7_VIBAN</name>
<dbReference type="Proteomes" id="UP000722957">
    <property type="component" value="Unassembled WGS sequence"/>
</dbReference>
<feature type="non-terminal residue" evidence="2">
    <location>
        <position position="71"/>
    </location>
</feature>
<evidence type="ECO:0000313" key="2">
    <source>
        <dbReference type="EMBL" id="MBF4274706.1"/>
    </source>
</evidence>
<evidence type="ECO:0000256" key="1">
    <source>
        <dbReference type="SAM" id="SignalP"/>
    </source>
</evidence>
<dbReference type="Pfam" id="PF24996">
    <property type="entry name" value="NANM"/>
    <property type="match status" value="1"/>
</dbReference>
<accession>A0ABD4KSU7</accession>
<feature type="chain" id="PRO_5044892696" evidence="1">
    <location>
        <begin position="22"/>
        <end position="71"/>
    </location>
</feature>
<protein>
    <submittedName>
        <fullName evidence="2">N-acetylneuraminic acid mutarotase</fullName>
    </submittedName>
</protein>
<organism evidence="2 3">
    <name type="scientific">Vibrio anguillarum</name>
    <name type="common">Listonella anguillarum</name>
    <dbReference type="NCBI Taxonomy" id="55601"/>
    <lineage>
        <taxon>Bacteria</taxon>
        <taxon>Pseudomonadati</taxon>
        <taxon>Pseudomonadota</taxon>
        <taxon>Gammaproteobacteria</taxon>
        <taxon>Vibrionales</taxon>
        <taxon>Vibrionaceae</taxon>
        <taxon>Vibrio</taxon>
    </lineage>
</organism>
<proteinExistence type="predicted"/>
<dbReference type="InterPro" id="IPR056734">
    <property type="entry name" value="NANM"/>
</dbReference>
<feature type="signal peptide" evidence="1">
    <location>
        <begin position="1"/>
        <end position="21"/>
    </location>
</feature>
<dbReference type="EMBL" id="RDOM01000488">
    <property type="protein sequence ID" value="MBF4274706.1"/>
    <property type="molecule type" value="Genomic_DNA"/>
</dbReference>
<reference evidence="2 3" key="1">
    <citation type="journal article" date="2021" name="PeerJ">
        <title>Analysis of 44 Vibrio anguillarum genomes reveals high genetic diversity.</title>
        <authorList>
            <person name="Hansen M.J."/>
            <person name="Dalsgaard I."/>
        </authorList>
    </citation>
    <scope>NUCLEOTIDE SEQUENCE [LARGE SCALE GENOMIC DNA]</scope>
    <source>
        <strain evidence="2 3">17-16730-2A</strain>
    </source>
</reference>